<protein>
    <submittedName>
        <fullName evidence="2">Uncharacterized protein</fullName>
    </submittedName>
</protein>
<evidence type="ECO:0000256" key="1">
    <source>
        <dbReference type="SAM" id="MobiDB-lite"/>
    </source>
</evidence>
<evidence type="ECO:0000313" key="3">
    <source>
        <dbReference type="Proteomes" id="UP000000662"/>
    </source>
</evidence>
<sequence length="43" mass="4530">MRNASDSNFSVANNNPGTDDDNLANPLPGRSQTGVNIGINHSF</sequence>
<proteinExistence type="predicted"/>
<accession>Q0BC28</accession>
<feature type="region of interest" description="Disordered" evidence="1">
    <location>
        <begin position="1"/>
        <end position="43"/>
    </location>
</feature>
<name>Q0BC28_BURCM</name>
<dbReference type="AlphaFoldDB" id="Q0BC28"/>
<dbReference type="KEGG" id="bam:Bamb_2739"/>
<dbReference type="RefSeq" id="WP_011657865.1">
    <property type="nucleotide sequence ID" value="NC_008390.1"/>
</dbReference>
<reference evidence="2" key="1">
    <citation type="submission" date="2009-01" db="EMBL/GenBank/DDBJ databases">
        <title>Complete sequence of Chromosome 1 of Burkholderia cepacia AMMD.</title>
        <authorList>
            <consortium name="US DOE Joint Genome Institute"/>
            <person name="Copeland A."/>
            <person name="Lucas S."/>
            <person name="Lapidus A."/>
            <person name="Barry K."/>
            <person name="Detter J.C."/>
            <person name="Glavina del Rio T."/>
            <person name="Hammon N."/>
            <person name="Israni S."/>
            <person name="Pitluck S."/>
            <person name="Bruce D."/>
            <person name="Chain P."/>
            <person name="Malfatti S."/>
            <person name="Shin M."/>
            <person name="Vergez L."/>
            <person name="Schmutz J."/>
            <person name="Larimer F."/>
            <person name="Land M."/>
            <person name="Hauser L."/>
            <person name="Kyrpides N."/>
            <person name="Kim E."/>
            <person name="Parke J."/>
            <person name="Coenye T."/>
            <person name="Konstantinidis K."/>
            <person name="Ramette A."/>
            <person name="Tiedje J."/>
            <person name="Richardson P."/>
        </authorList>
    </citation>
    <scope>NUCLEOTIDE SEQUENCE [LARGE SCALE GENOMIC DNA]</scope>
    <source>
        <strain evidence="2">AMMD</strain>
    </source>
</reference>
<keyword evidence="3" id="KW-1185">Reference proteome</keyword>
<organism evidence="2 3">
    <name type="scientific">Burkholderia ambifaria (strain ATCC BAA-244 / DSM 16087 / CCUG 44356 / LMG 19182 / AMMD)</name>
    <name type="common">Burkholderia cepacia (strain AMMD)</name>
    <dbReference type="NCBI Taxonomy" id="339670"/>
    <lineage>
        <taxon>Bacteria</taxon>
        <taxon>Pseudomonadati</taxon>
        <taxon>Pseudomonadota</taxon>
        <taxon>Betaproteobacteria</taxon>
        <taxon>Burkholderiales</taxon>
        <taxon>Burkholderiaceae</taxon>
        <taxon>Burkholderia</taxon>
        <taxon>Burkholderia cepacia complex</taxon>
    </lineage>
</organism>
<gene>
    <name evidence="2" type="ordered locus">Bamb_2739</name>
</gene>
<feature type="compositionally biased region" description="Polar residues" evidence="1">
    <location>
        <begin position="30"/>
        <end position="43"/>
    </location>
</feature>
<dbReference type="Proteomes" id="UP000000662">
    <property type="component" value="Chromosome 1"/>
</dbReference>
<evidence type="ECO:0000313" key="2">
    <source>
        <dbReference type="EMBL" id="ABI88295.1"/>
    </source>
</evidence>
<dbReference type="GeneID" id="93089764"/>
<dbReference type="EMBL" id="CP000440">
    <property type="protein sequence ID" value="ABI88295.1"/>
    <property type="molecule type" value="Genomic_DNA"/>
</dbReference>
<feature type="compositionally biased region" description="Polar residues" evidence="1">
    <location>
        <begin position="1"/>
        <end position="17"/>
    </location>
</feature>